<comment type="caution">
    <text evidence="2">The sequence shown here is derived from an EMBL/GenBank/DDBJ whole genome shotgun (WGS) entry which is preliminary data.</text>
</comment>
<evidence type="ECO:0000256" key="1">
    <source>
        <dbReference type="SAM" id="MobiDB-lite"/>
    </source>
</evidence>
<keyword evidence="3" id="KW-1185">Reference proteome</keyword>
<gene>
    <name evidence="2" type="ORF">EYF80_027798</name>
</gene>
<organism evidence="2 3">
    <name type="scientific">Liparis tanakae</name>
    <name type="common">Tanaka's snailfish</name>
    <dbReference type="NCBI Taxonomy" id="230148"/>
    <lineage>
        <taxon>Eukaryota</taxon>
        <taxon>Metazoa</taxon>
        <taxon>Chordata</taxon>
        <taxon>Craniata</taxon>
        <taxon>Vertebrata</taxon>
        <taxon>Euteleostomi</taxon>
        <taxon>Actinopterygii</taxon>
        <taxon>Neopterygii</taxon>
        <taxon>Teleostei</taxon>
        <taxon>Neoteleostei</taxon>
        <taxon>Acanthomorphata</taxon>
        <taxon>Eupercaria</taxon>
        <taxon>Perciformes</taxon>
        <taxon>Cottioidei</taxon>
        <taxon>Cottales</taxon>
        <taxon>Liparidae</taxon>
        <taxon>Liparis</taxon>
    </lineage>
</organism>
<proteinExistence type="predicted"/>
<accession>A0A4Z2HAC5</accession>
<reference evidence="2 3" key="1">
    <citation type="submission" date="2019-03" db="EMBL/GenBank/DDBJ databases">
        <title>First draft genome of Liparis tanakae, snailfish: a comprehensive survey of snailfish specific genes.</title>
        <authorList>
            <person name="Kim W."/>
            <person name="Song I."/>
            <person name="Jeong J.-H."/>
            <person name="Kim D."/>
            <person name="Kim S."/>
            <person name="Ryu S."/>
            <person name="Song J.Y."/>
            <person name="Lee S.K."/>
        </authorList>
    </citation>
    <scope>NUCLEOTIDE SEQUENCE [LARGE SCALE GENOMIC DNA]</scope>
    <source>
        <tissue evidence="2">Muscle</tissue>
    </source>
</reference>
<name>A0A4Z2HAC5_9TELE</name>
<evidence type="ECO:0000313" key="2">
    <source>
        <dbReference type="EMBL" id="TNN61963.1"/>
    </source>
</evidence>
<dbReference type="EMBL" id="SRLO01000304">
    <property type="protein sequence ID" value="TNN61963.1"/>
    <property type="molecule type" value="Genomic_DNA"/>
</dbReference>
<protein>
    <submittedName>
        <fullName evidence="2">Uncharacterized protein</fullName>
    </submittedName>
</protein>
<dbReference type="Proteomes" id="UP000314294">
    <property type="component" value="Unassembled WGS sequence"/>
</dbReference>
<evidence type="ECO:0000313" key="3">
    <source>
        <dbReference type="Proteomes" id="UP000314294"/>
    </source>
</evidence>
<sequence length="78" mass="8687">MKKELTGRESGGTEEEFHPENVCKSSTEEGCRIQAFNVKVKAIVHMGETFRAQFQFLPTPGLDDLTSLISNPADNIFL</sequence>
<feature type="region of interest" description="Disordered" evidence="1">
    <location>
        <begin position="1"/>
        <end position="24"/>
    </location>
</feature>
<dbReference type="AlphaFoldDB" id="A0A4Z2HAC5"/>
<feature type="compositionally biased region" description="Basic and acidic residues" evidence="1">
    <location>
        <begin position="15"/>
        <end position="24"/>
    </location>
</feature>